<dbReference type="SUPFAM" id="SSF50729">
    <property type="entry name" value="PH domain-like"/>
    <property type="match status" value="1"/>
</dbReference>
<evidence type="ECO:0000256" key="1">
    <source>
        <dbReference type="SAM" id="MobiDB-lite"/>
    </source>
</evidence>
<dbReference type="GO" id="GO:0019901">
    <property type="term" value="F:protein kinase binding"/>
    <property type="evidence" value="ECO:0007669"/>
    <property type="project" value="InterPro"/>
</dbReference>
<dbReference type="InterPro" id="IPR002404">
    <property type="entry name" value="IRS_PTB"/>
</dbReference>
<proteinExistence type="predicted"/>
<reference evidence="3" key="4">
    <citation type="submission" date="2025-09" db="UniProtKB">
        <authorList>
            <consortium name="Ensembl"/>
        </authorList>
    </citation>
    <scope>IDENTIFICATION</scope>
    <source>
        <strain evidence="3">HSOK</strain>
    </source>
</reference>
<dbReference type="Ensembl" id="ENSORLT00015028359.1">
    <property type="protein sequence ID" value="ENSORLP00015019415.1"/>
    <property type="gene ID" value="ENSORLG00015020512.1"/>
</dbReference>
<protein>
    <submittedName>
        <fullName evidence="3">Docking protein 7</fullName>
    </submittedName>
</protein>
<sequence>MTDTVVAEGQVKFRDGKKVNSAFLFRSDTCCRVLRGMVSVTDRVLNLSADVCGVEPGPGFDGVSYTLSILCLAHTPVLGFSSRDALLAWDANIRYSLGEVYRFCVTVEAGTKLESGPASLHLCNNLLVLSRGLPPAVIGHWKLSALRQYGAVPHGFVFEGGTRCGPWAGVFFLSCSEGEQISFLFDCMVRGVSPRRGRQPKQPDPGWDPASAEKRISLETSELEKRLSMLSHSSTSSCSTSVAGDDHSLSGASSCQSEASYGGRPACWVEPSVRPHLSGEMEANRLNALTRSDERLHEAVTRPASAQLRPRCLHDCGRQSSLDSGIGITTGSQSSFSSLPPPPHAEYQIPNLLRLWYETPRRLLQPQTQPPAPPVMGRVENRGVQVQTASSRPKAPPQAAMQRCHFWGSERAPSVDREGSCTATSSQLFGENQVLLLYLSSL</sequence>
<feature type="region of interest" description="Disordered" evidence="1">
    <location>
        <begin position="194"/>
        <end position="213"/>
    </location>
</feature>
<reference evidence="3" key="3">
    <citation type="submission" date="2025-08" db="UniProtKB">
        <authorList>
            <consortium name="Ensembl"/>
        </authorList>
    </citation>
    <scope>IDENTIFICATION</scope>
    <source>
        <strain evidence="3">HSOK</strain>
    </source>
</reference>
<dbReference type="InterPro" id="IPR037746">
    <property type="entry name" value="Dok-7"/>
</dbReference>
<reference key="1">
    <citation type="journal article" date="2007" name="Nature">
        <title>The medaka draft genome and insights into vertebrate genome evolution.</title>
        <authorList>
            <person name="Kasahara M."/>
            <person name="Naruse K."/>
            <person name="Sasaki S."/>
            <person name="Nakatani Y."/>
            <person name="Qu W."/>
            <person name="Ahsan B."/>
            <person name="Yamada T."/>
            <person name="Nagayasu Y."/>
            <person name="Doi K."/>
            <person name="Kasai Y."/>
            <person name="Jindo T."/>
            <person name="Kobayashi D."/>
            <person name="Shimada A."/>
            <person name="Toyoda A."/>
            <person name="Kuroki Y."/>
            <person name="Fujiyama A."/>
            <person name="Sasaki T."/>
            <person name="Shimizu A."/>
            <person name="Asakawa S."/>
            <person name="Shimizu N."/>
            <person name="Hashimoto S."/>
            <person name="Yang J."/>
            <person name="Lee Y."/>
            <person name="Matsushima K."/>
            <person name="Sugano S."/>
            <person name="Sakaizumi M."/>
            <person name="Narita T."/>
            <person name="Ohishi K."/>
            <person name="Haga S."/>
            <person name="Ohta F."/>
            <person name="Nomoto H."/>
            <person name="Nogata K."/>
            <person name="Morishita T."/>
            <person name="Endo T."/>
            <person name="Shin-I T."/>
            <person name="Takeda H."/>
            <person name="Morishita S."/>
            <person name="Kohara Y."/>
        </authorList>
    </citation>
    <scope>NUCLEOTIDE SEQUENCE [LARGE SCALE GENOMIC DNA]</scope>
    <source>
        <strain>Hd-rR</strain>
    </source>
</reference>
<accession>A0A3P9IHV8</accession>
<evidence type="ECO:0000259" key="2">
    <source>
        <dbReference type="Pfam" id="PF02174"/>
    </source>
</evidence>
<dbReference type="Proteomes" id="UP000265200">
    <property type="component" value="Chromosome 1"/>
</dbReference>
<evidence type="ECO:0000313" key="3">
    <source>
        <dbReference type="Ensembl" id="ENSORLP00015019415.1"/>
    </source>
</evidence>
<dbReference type="PANTHER" id="PTHR21636:SF2">
    <property type="entry name" value="PROTEIN DOK-7"/>
    <property type="match status" value="1"/>
</dbReference>
<dbReference type="Gene3D" id="2.30.29.30">
    <property type="entry name" value="Pleckstrin-homology domain (PH domain)/Phosphotyrosine-binding domain (PTB)"/>
    <property type="match status" value="2"/>
</dbReference>
<evidence type="ECO:0000313" key="4">
    <source>
        <dbReference type="Proteomes" id="UP000265200"/>
    </source>
</evidence>
<dbReference type="PANTHER" id="PTHR21636">
    <property type="entry name" value="PROTEIN DOK-7"/>
    <property type="match status" value="1"/>
</dbReference>
<feature type="region of interest" description="Disordered" evidence="1">
    <location>
        <begin position="234"/>
        <end position="255"/>
    </location>
</feature>
<dbReference type="InterPro" id="IPR037748">
    <property type="entry name" value="Dok-7_PTB"/>
</dbReference>
<organism evidence="3 4">
    <name type="scientific">Oryzias latipes</name>
    <name type="common">Japanese rice fish</name>
    <name type="synonym">Japanese killifish</name>
    <dbReference type="NCBI Taxonomy" id="8090"/>
    <lineage>
        <taxon>Eukaryota</taxon>
        <taxon>Metazoa</taxon>
        <taxon>Chordata</taxon>
        <taxon>Craniata</taxon>
        <taxon>Vertebrata</taxon>
        <taxon>Euteleostomi</taxon>
        <taxon>Actinopterygii</taxon>
        <taxon>Neopterygii</taxon>
        <taxon>Teleostei</taxon>
        <taxon>Neoteleostei</taxon>
        <taxon>Acanthomorphata</taxon>
        <taxon>Ovalentaria</taxon>
        <taxon>Atherinomorphae</taxon>
        <taxon>Beloniformes</taxon>
        <taxon>Adrianichthyidae</taxon>
        <taxon>Oryziinae</taxon>
        <taxon>Oryzias</taxon>
    </lineage>
</organism>
<feature type="region of interest" description="Disordered" evidence="1">
    <location>
        <begin position="324"/>
        <end position="343"/>
    </location>
</feature>
<dbReference type="InterPro" id="IPR011993">
    <property type="entry name" value="PH-like_dom_sf"/>
</dbReference>
<dbReference type="SMART" id="SM01244">
    <property type="entry name" value="IRS"/>
    <property type="match status" value="1"/>
</dbReference>
<dbReference type="CDD" id="cd13165">
    <property type="entry name" value="PTB_DOK7"/>
    <property type="match status" value="1"/>
</dbReference>
<dbReference type="Pfam" id="PF02174">
    <property type="entry name" value="IRS"/>
    <property type="match status" value="1"/>
</dbReference>
<dbReference type="AlphaFoldDB" id="A0A3P9IHV8"/>
<reference evidence="3 4" key="2">
    <citation type="submission" date="2017-04" db="EMBL/GenBank/DDBJ databases">
        <title>CpG methylation of centromeres and impact of large insertions on vertebrate speciation.</title>
        <authorList>
            <person name="Ichikawa K."/>
            <person name="Yoshimura J."/>
            <person name="Morishita S."/>
        </authorList>
    </citation>
    <scope>NUCLEOTIDE SEQUENCE</scope>
    <source>
        <strain evidence="3 4">HSOK</strain>
    </source>
</reference>
<name>A0A3P9IHV8_ORYLA</name>
<feature type="domain" description="IRS-type PTB" evidence="2">
    <location>
        <begin position="113"/>
        <end position="185"/>
    </location>
</feature>